<feature type="non-terminal residue" evidence="1">
    <location>
        <position position="1"/>
    </location>
</feature>
<dbReference type="AlphaFoldDB" id="A0A5C3LKU1"/>
<dbReference type="GO" id="GO:0005975">
    <property type="term" value="P:carbohydrate metabolic process"/>
    <property type="evidence" value="ECO:0007669"/>
    <property type="project" value="InterPro"/>
</dbReference>
<accession>A0A5C3LKU1</accession>
<evidence type="ECO:0000313" key="2">
    <source>
        <dbReference type="Proteomes" id="UP000308652"/>
    </source>
</evidence>
<proteinExistence type="predicted"/>
<name>A0A5C3LKU1_9AGAR</name>
<dbReference type="SUPFAM" id="SSF51445">
    <property type="entry name" value="(Trans)glycosidases"/>
    <property type="match status" value="1"/>
</dbReference>
<dbReference type="Pfam" id="PF00232">
    <property type="entry name" value="Glyco_hydro_1"/>
    <property type="match status" value="1"/>
</dbReference>
<dbReference type="InterPro" id="IPR017853">
    <property type="entry name" value="GH"/>
</dbReference>
<sequence length="83" mass="9488">LTYLGEILLAIHKDKTPVAGAFAWDRVIIRLSLKAMLDNAEWSNGLSVRFGIQHVNYTTLERTYKRSALSMCEYKLVLRACSR</sequence>
<evidence type="ECO:0000313" key="1">
    <source>
        <dbReference type="EMBL" id="TFK33480.1"/>
    </source>
</evidence>
<dbReference type="Proteomes" id="UP000308652">
    <property type="component" value="Unassembled WGS sequence"/>
</dbReference>
<protein>
    <submittedName>
        <fullName evidence="1">Uncharacterized protein</fullName>
    </submittedName>
</protein>
<keyword evidence="2" id="KW-1185">Reference proteome</keyword>
<dbReference type="OrthoDB" id="65569at2759"/>
<dbReference type="STRING" id="68775.A0A5C3LKU1"/>
<dbReference type="EMBL" id="ML213648">
    <property type="protein sequence ID" value="TFK33480.1"/>
    <property type="molecule type" value="Genomic_DNA"/>
</dbReference>
<organism evidence="1 2">
    <name type="scientific">Crucibulum laeve</name>
    <dbReference type="NCBI Taxonomy" id="68775"/>
    <lineage>
        <taxon>Eukaryota</taxon>
        <taxon>Fungi</taxon>
        <taxon>Dikarya</taxon>
        <taxon>Basidiomycota</taxon>
        <taxon>Agaricomycotina</taxon>
        <taxon>Agaricomycetes</taxon>
        <taxon>Agaricomycetidae</taxon>
        <taxon>Agaricales</taxon>
        <taxon>Agaricineae</taxon>
        <taxon>Nidulariaceae</taxon>
        <taxon>Crucibulum</taxon>
    </lineage>
</organism>
<dbReference type="Gene3D" id="3.20.20.80">
    <property type="entry name" value="Glycosidases"/>
    <property type="match status" value="1"/>
</dbReference>
<dbReference type="GO" id="GO:0004553">
    <property type="term" value="F:hydrolase activity, hydrolyzing O-glycosyl compounds"/>
    <property type="evidence" value="ECO:0007669"/>
    <property type="project" value="InterPro"/>
</dbReference>
<reference evidence="1 2" key="1">
    <citation type="journal article" date="2019" name="Nat. Ecol. Evol.">
        <title>Megaphylogeny resolves global patterns of mushroom evolution.</title>
        <authorList>
            <person name="Varga T."/>
            <person name="Krizsan K."/>
            <person name="Foldi C."/>
            <person name="Dima B."/>
            <person name="Sanchez-Garcia M."/>
            <person name="Sanchez-Ramirez S."/>
            <person name="Szollosi G.J."/>
            <person name="Szarkandi J.G."/>
            <person name="Papp V."/>
            <person name="Albert L."/>
            <person name="Andreopoulos W."/>
            <person name="Angelini C."/>
            <person name="Antonin V."/>
            <person name="Barry K.W."/>
            <person name="Bougher N.L."/>
            <person name="Buchanan P."/>
            <person name="Buyck B."/>
            <person name="Bense V."/>
            <person name="Catcheside P."/>
            <person name="Chovatia M."/>
            <person name="Cooper J."/>
            <person name="Damon W."/>
            <person name="Desjardin D."/>
            <person name="Finy P."/>
            <person name="Geml J."/>
            <person name="Haridas S."/>
            <person name="Hughes K."/>
            <person name="Justo A."/>
            <person name="Karasinski D."/>
            <person name="Kautmanova I."/>
            <person name="Kiss B."/>
            <person name="Kocsube S."/>
            <person name="Kotiranta H."/>
            <person name="LaButti K.M."/>
            <person name="Lechner B.E."/>
            <person name="Liimatainen K."/>
            <person name="Lipzen A."/>
            <person name="Lukacs Z."/>
            <person name="Mihaltcheva S."/>
            <person name="Morgado L.N."/>
            <person name="Niskanen T."/>
            <person name="Noordeloos M.E."/>
            <person name="Ohm R.A."/>
            <person name="Ortiz-Santana B."/>
            <person name="Ovrebo C."/>
            <person name="Racz N."/>
            <person name="Riley R."/>
            <person name="Savchenko A."/>
            <person name="Shiryaev A."/>
            <person name="Soop K."/>
            <person name="Spirin V."/>
            <person name="Szebenyi C."/>
            <person name="Tomsovsky M."/>
            <person name="Tulloss R.E."/>
            <person name="Uehling J."/>
            <person name="Grigoriev I.V."/>
            <person name="Vagvolgyi C."/>
            <person name="Papp T."/>
            <person name="Martin F.M."/>
            <person name="Miettinen O."/>
            <person name="Hibbett D.S."/>
            <person name="Nagy L.G."/>
        </authorList>
    </citation>
    <scope>NUCLEOTIDE SEQUENCE [LARGE SCALE GENOMIC DNA]</scope>
    <source>
        <strain evidence="1 2">CBS 166.37</strain>
    </source>
</reference>
<dbReference type="InterPro" id="IPR001360">
    <property type="entry name" value="Glyco_hydro_1"/>
</dbReference>
<gene>
    <name evidence="1" type="ORF">BDQ12DRAFT_615291</name>
</gene>